<evidence type="ECO:0000256" key="1">
    <source>
        <dbReference type="SAM" id="SignalP"/>
    </source>
</evidence>
<comment type="caution">
    <text evidence="2">The sequence shown here is derived from an EMBL/GenBank/DDBJ whole genome shotgun (WGS) entry which is preliminary data.</text>
</comment>
<dbReference type="AlphaFoldDB" id="A0AAV4MQN2"/>
<feature type="chain" id="PRO_5043528644" evidence="1">
    <location>
        <begin position="26"/>
        <end position="133"/>
    </location>
</feature>
<keyword evidence="3" id="KW-1185">Reference proteome</keyword>
<evidence type="ECO:0000313" key="2">
    <source>
        <dbReference type="EMBL" id="GIX74710.1"/>
    </source>
</evidence>
<sequence length="133" mass="15371">MTTHLRHPPLLVEALCLFILDPWLLFRISPTPSPFLNGQKCSYYLMLLNAPYLLLSRPGELCGRRTHFEQPERSQNGEIFEFSEFGIMEEGIFAEFPESWGFRNEYERRIREHVGLGGRHTEDSPPTCLGASQ</sequence>
<reference evidence="2 3" key="1">
    <citation type="submission" date="2021-06" db="EMBL/GenBank/DDBJ databases">
        <title>Caerostris extrusa draft genome.</title>
        <authorList>
            <person name="Kono N."/>
            <person name="Arakawa K."/>
        </authorList>
    </citation>
    <scope>NUCLEOTIDE SEQUENCE [LARGE SCALE GENOMIC DNA]</scope>
</reference>
<organism evidence="2 3">
    <name type="scientific">Caerostris extrusa</name>
    <name type="common">Bark spider</name>
    <name type="synonym">Caerostris bankana</name>
    <dbReference type="NCBI Taxonomy" id="172846"/>
    <lineage>
        <taxon>Eukaryota</taxon>
        <taxon>Metazoa</taxon>
        <taxon>Ecdysozoa</taxon>
        <taxon>Arthropoda</taxon>
        <taxon>Chelicerata</taxon>
        <taxon>Arachnida</taxon>
        <taxon>Araneae</taxon>
        <taxon>Araneomorphae</taxon>
        <taxon>Entelegynae</taxon>
        <taxon>Araneoidea</taxon>
        <taxon>Araneidae</taxon>
        <taxon>Caerostris</taxon>
    </lineage>
</organism>
<accession>A0AAV4MQN2</accession>
<gene>
    <name evidence="2" type="ORF">CEXT_269521</name>
</gene>
<keyword evidence="1" id="KW-0732">Signal</keyword>
<feature type="signal peptide" evidence="1">
    <location>
        <begin position="1"/>
        <end position="25"/>
    </location>
</feature>
<evidence type="ECO:0000313" key="3">
    <source>
        <dbReference type="Proteomes" id="UP001054945"/>
    </source>
</evidence>
<name>A0AAV4MQN2_CAEEX</name>
<dbReference type="EMBL" id="BPLR01020090">
    <property type="protein sequence ID" value="GIX74710.1"/>
    <property type="molecule type" value="Genomic_DNA"/>
</dbReference>
<proteinExistence type="predicted"/>
<protein>
    <submittedName>
        <fullName evidence="2">Uncharacterized protein</fullName>
    </submittedName>
</protein>
<dbReference type="Proteomes" id="UP001054945">
    <property type="component" value="Unassembled WGS sequence"/>
</dbReference>